<dbReference type="RefSeq" id="WP_345642220.1">
    <property type="nucleotide sequence ID" value="NZ_BAABEP010000005.1"/>
</dbReference>
<evidence type="ECO:0000313" key="2">
    <source>
        <dbReference type="Proteomes" id="UP001499884"/>
    </source>
</evidence>
<keyword evidence="2" id="KW-1185">Reference proteome</keyword>
<protein>
    <recommendedName>
        <fullName evidence="3">Enoyl-CoA hydratase</fullName>
    </recommendedName>
</protein>
<proteinExistence type="predicted"/>
<organism evidence="1 2">
    <name type="scientific">Streptomyces tremellae</name>
    <dbReference type="NCBI Taxonomy" id="1124239"/>
    <lineage>
        <taxon>Bacteria</taxon>
        <taxon>Bacillati</taxon>
        <taxon>Actinomycetota</taxon>
        <taxon>Actinomycetes</taxon>
        <taxon>Kitasatosporales</taxon>
        <taxon>Streptomycetaceae</taxon>
        <taxon>Streptomyces</taxon>
    </lineage>
</organism>
<gene>
    <name evidence="1" type="ORF">GCM10023082_12250</name>
</gene>
<dbReference type="EMBL" id="BAABEP010000005">
    <property type="protein sequence ID" value="GAA3716135.1"/>
    <property type="molecule type" value="Genomic_DNA"/>
</dbReference>
<dbReference type="InterPro" id="IPR029045">
    <property type="entry name" value="ClpP/crotonase-like_dom_sf"/>
</dbReference>
<evidence type="ECO:0000313" key="1">
    <source>
        <dbReference type="EMBL" id="GAA3716135.1"/>
    </source>
</evidence>
<evidence type="ECO:0008006" key="3">
    <source>
        <dbReference type="Google" id="ProtNLM"/>
    </source>
</evidence>
<comment type="caution">
    <text evidence="1">The sequence shown here is derived from an EMBL/GenBank/DDBJ whole genome shotgun (WGS) entry which is preliminary data.</text>
</comment>
<dbReference type="Gene3D" id="3.90.226.10">
    <property type="entry name" value="2-enoyl-CoA Hydratase, Chain A, domain 1"/>
    <property type="match status" value="1"/>
</dbReference>
<dbReference type="InterPro" id="IPR053545">
    <property type="entry name" value="Enoyl-CoA_hydratase-like"/>
</dbReference>
<name>A0ABP7EBP1_9ACTN</name>
<dbReference type="SUPFAM" id="SSF52096">
    <property type="entry name" value="ClpP/crotonase"/>
    <property type="match status" value="1"/>
</dbReference>
<dbReference type="NCBIfam" id="NF042431">
    <property type="entry name" value="EnCoAhydt_DpgB"/>
    <property type="match status" value="1"/>
</dbReference>
<dbReference type="Proteomes" id="UP001499884">
    <property type="component" value="Unassembled WGS sequence"/>
</dbReference>
<reference evidence="2" key="1">
    <citation type="journal article" date="2019" name="Int. J. Syst. Evol. Microbiol.">
        <title>The Global Catalogue of Microorganisms (GCM) 10K type strain sequencing project: providing services to taxonomists for standard genome sequencing and annotation.</title>
        <authorList>
            <consortium name="The Broad Institute Genomics Platform"/>
            <consortium name="The Broad Institute Genome Sequencing Center for Infectious Disease"/>
            <person name="Wu L."/>
            <person name="Ma J."/>
        </authorList>
    </citation>
    <scope>NUCLEOTIDE SEQUENCE [LARGE SCALE GENOMIC DNA]</scope>
    <source>
        <strain evidence="2">JCM 30846</strain>
    </source>
</reference>
<sequence length="239" mass="26006">METEPDRTRLPEDPDVLVRLDAGSPLPELTATLDEACEQAAKQGERVVVLLRPAPPPLQPRPWPGGVSIREVKRWERAVRRLEQLDSVAIAEGACGGPALDLLLAAGYRICTRDLRLLLPVNEGQFWPGMSLYRLVRRVGPAGARRIVLGDTAIGLPAATELGIVDRVSDDLAEAVRDAAVSRDRLSDREARIRLRLLEEAACADYDDAFGVHLAACDRELRRLAGGGPDRADRTEAAG</sequence>
<accession>A0ABP7EBP1</accession>